<accession>A0AAV8RD98</accession>
<protein>
    <recommendedName>
        <fullName evidence="8">Phosphatidylinositol 3-phosphate 5-kinase type III</fullName>
    </recommendedName>
</protein>
<dbReference type="FunFam" id="3.30.810.10:FF:000001">
    <property type="entry name" value="1-phosphatidylinositol 3-phosphate 5-kinase FAB1"/>
    <property type="match status" value="1"/>
</dbReference>
<evidence type="ECO:0000256" key="4">
    <source>
        <dbReference type="ARBA" id="ARBA00022771"/>
    </source>
</evidence>
<dbReference type="PROSITE" id="PS51011">
    <property type="entry name" value="ARID"/>
    <property type="match status" value="1"/>
</dbReference>
<dbReference type="InterPro" id="IPR000306">
    <property type="entry name" value="Znf_FYVE"/>
</dbReference>
<dbReference type="Pfam" id="PF01504">
    <property type="entry name" value="PIP5K"/>
    <property type="match status" value="2"/>
</dbReference>
<keyword evidence="10" id="KW-0808">Transferase</keyword>
<dbReference type="Pfam" id="PF01388">
    <property type="entry name" value="ARID"/>
    <property type="match status" value="1"/>
</dbReference>
<evidence type="ECO:0000256" key="5">
    <source>
        <dbReference type="ARBA" id="ARBA00022833"/>
    </source>
</evidence>
<dbReference type="InterPro" id="IPR017455">
    <property type="entry name" value="Znf_FYVE-rel"/>
</dbReference>
<dbReference type="GO" id="GO:0046854">
    <property type="term" value="P:phosphatidylinositol phosphate biosynthetic process"/>
    <property type="evidence" value="ECO:0007669"/>
    <property type="project" value="TreeGrafter"/>
</dbReference>
<proteinExistence type="predicted"/>
<keyword evidence="10" id="KW-0418">Kinase</keyword>
<dbReference type="Pfam" id="PF01363">
    <property type="entry name" value="FYVE"/>
    <property type="match status" value="1"/>
</dbReference>
<feature type="region of interest" description="Disordered" evidence="11">
    <location>
        <begin position="323"/>
        <end position="343"/>
    </location>
</feature>
<organism evidence="15 16">
    <name type="scientific">Ensete ventricosum</name>
    <name type="common">Abyssinian banana</name>
    <name type="synonym">Musa ensete</name>
    <dbReference type="NCBI Taxonomy" id="4639"/>
    <lineage>
        <taxon>Eukaryota</taxon>
        <taxon>Viridiplantae</taxon>
        <taxon>Streptophyta</taxon>
        <taxon>Embryophyta</taxon>
        <taxon>Tracheophyta</taxon>
        <taxon>Spermatophyta</taxon>
        <taxon>Magnoliopsida</taxon>
        <taxon>Liliopsida</taxon>
        <taxon>Zingiberales</taxon>
        <taxon>Musaceae</taxon>
        <taxon>Ensete</taxon>
    </lineage>
</organism>
<keyword evidence="7" id="KW-0472">Membrane</keyword>
<comment type="caution">
    <text evidence="15">The sequence shown here is derived from an EMBL/GenBank/DDBJ whole genome shotgun (WGS) entry which is preliminary data.</text>
</comment>
<dbReference type="Gene3D" id="3.30.810.10">
    <property type="entry name" value="2-Layer Sandwich"/>
    <property type="match status" value="1"/>
</dbReference>
<evidence type="ECO:0000256" key="8">
    <source>
        <dbReference type="ARBA" id="ARBA00077223"/>
    </source>
</evidence>
<evidence type="ECO:0000313" key="15">
    <source>
        <dbReference type="EMBL" id="KAJ8500806.1"/>
    </source>
</evidence>
<dbReference type="Gene3D" id="3.30.40.10">
    <property type="entry name" value="Zinc/RING finger domain, C3HC4 (zinc finger)"/>
    <property type="match status" value="1"/>
</dbReference>
<dbReference type="InterPro" id="IPR002498">
    <property type="entry name" value="PInositol-4-P-4/5-kinase_core"/>
</dbReference>
<dbReference type="InterPro" id="IPR044769">
    <property type="entry name" value="PIKfyve_PIPKc"/>
</dbReference>
<feature type="compositionally biased region" description="Basic and acidic residues" evidence="11">
    <location>
        <begin position="774"/>
        <end position="787"/>
    </location>
</feature>
<dbReference type="SUPFAM" id="SSF46774">
    <property type="entry name" value="ARID-like"/>
    <property type="match status" value="1"/>
</dbReference>
<dbReference type="PANTHER" id="PTHR45748:SF7">
    <property type="entry name" value="1-PHOSPHATIDYLINOSITOL 3-PHOSPHATE 5-KINASE-RELATED"/>
    <property type="match status" value="1"/>
</dbReference>
<feature type="domain" description="PIPK" evidence="14">
    <location>
        <begin position="1282"/>
        <end position="1619"/>
    </location>
</feature>
<gene>
    <name evidence="15" type="ORF">OPV22_011358</name>
</gene>
<dbReference type="PANTHER" id="PTHR45748">
    <property type="entry name" value="1-PHOSPHATIDYLINOSITOL 3-PHOSPHATE 5-KINASE-RELATED"/>
    <property type="match status" value="1"/>
</dbReference>
<dbReference type="InterPro" id="IPR013083">
    <property type="entry name" value="Znf_RING/FYVE/PHD"/>
</dbReference>
<dbReference type="FunFam" id="3.30.40.10:FF:000384">
    <property type="entry name" value="1-phosphatidylinositol-3-phosphate 5-kinase FAB1B"/>
    <property type="match status" value="1"/>
</dbReference>
<evidence type="ECO:0000259" key="12">
    <source>
        <dbReference type="PROSITE" id="PS50178"/>
    </source>
</evidence>
<feature type="domain" description="FYVE-type" evidence="12">
    <location>
        <begin position="36"/>
        <end position="101"/>
    </location>
</feature>
<dbReference type="InterPro" id="IPR036431">
    <property type="entry name" value="ARID_dom_sf"/>
</dbReference>
<dbReference type="SMART" id="SM00064">
    <property type="entry name" value="FYVE"/>
    <property type="match status" value="1"/>
</dbReference>
<dbReference type="InterPro" id="IPR001606">
    <property type="entry name" value="ARID_dom"/>
</dbReference>
<feature type="region of interest" description="Disordered" evidence="11">
    <location>
        <begin position="2220"/>
        <end position="2241"/>
    </location>
</feature>
<dbReference type="InterPro" id="IPR027483">
    <property type="entry name" value="PInositol-4-P-4/5-kinase_C_sf"/>
</dbReference>
<keyword evidence="2" id="KW-0479">Metal-binding</keyword>
<dbReference type="CDD" id="cd17300">
    <property type="entry name" value="PIPKc_PIKfyve"/>
    <property type="match status" value="1"/>
</dbReference>
<keyword evidence="3" id="KW-0967">Endosome</keyword>
<feature type="region of interest" description="Disordered" evidence="11">
    <location>
        <begin position="1128"/>
        <end position="1156"/>
    </location>
</feature>
<dbReference type="SMART" id="SM00330">
    <property type="entry name" value="PIPKc"/>
    <property type="match status" value="1"/>
</dbReference>
<dbReference type="EMBL" id="JAQQAF010000003">
    <property type="protein sequence ID" value="KAJ8500806.1"/>
    <property type="molecule type" value="Genomic_DNA"/>
</dbReference>
<dbReference type="PROSITE" id="PS50178">
    <property type="entry name" value="ZF_FYVE"/>
    <property type="match status" value="1"/>
</dbReference>
<comment type="subcellular location">
    <subcellularLocation>
        <location evidence="1">Endosome membrane</location>
    </subcellularLocation>
</comment>
<sequence length="2451" mass="273293">METTDKRFPDLVSILKSWIPWRAEPTCVSRDFWMPDDSCMVCYECDSQFTIFNRRHHCRKCGRVFCAKCTSNFVPANSYDTENFQEGELIRVCTFCFKQWEDVTASRDEVQPSGPKLSPSLSTTSLASTKSSVTGNSIASTAVSCTCSSGAYQQASYGPVHSPSQSVHLETCYDKGDMLIAETNMDSLADKGDRSPTHFRFCLNRSDDDDDDDYGACHWDSEEQRLHNSDEFYDPVDFDESEQSYGSSVGNVEEQGIVNNVECNASSAIYGVGSTDAEPMDFENNQQLWLPPEPEDEEDEREAVIFEDDEEDAAGEWHYLHSSNSFGSREHRSRDRSSEEHKKAMKSVVDGHFRALVAQLLQVENISVCEEDGKENWLDIITSLSWEAATLLKPDTSSGGGMDPGLYVKIKCLACGRPSDSMVVKGVVCKKNVAHRRMLSKIEKPRFLLLGGALEYQRVTNLLSSFDTLLQQEMDHLKMSVAKIDVHHPNVLLATLGAYSTLYCAGQGGKKLLKTLMFIEGCPKPLGCTILLKGSNGDELKKVKHVVQYGVFAAYHLALETCFLADEGASLPELLLKSPITVALPDKPSTVNRSISMIPGYTISSAEKSQSTKSDPNLGFDNSRESGLVELPFSSENHTSHSFRSASTSVAGSFNMHDLPVDRDNQINHFDGQHSLDPSISFSHSGIVPSSFFGDSSCYSREESKSRFLKEDETKFFKNGNETILHCPVPTSSCHGDLETLESGRRVGCDVQTDDTKTIKMQHGFSHLGPSHQDNPKNEHMFSKEEFSPSPSDHQSILVSLSSRCVRNGTVCERAHLFRIKYYGSFDKPLGRYLRDHLFDQSYRCRSCEMPSEAHIYCYTHLQGSLTISVRKLQEFHLTGERDGKIWMWHRCLRCPRVNGLPPPTRRIVMSDAAWGLSFGKFLELSFSNHAAASRVASCGHSLHRDCLRFYGSGEMVACFKYASINVHSVYLPPSKLDFNCQHQEWVQEEANKVFKTTYDLFAAVHNSLQQVEEKISKTVSHAGNIEVLESRRNIIELEGILQKEKAEFEESKQKVTRKDSRKGQPFIDILDVNKLQKQLLLKSFVWDKCLKFAAGSLSNPHECLMTRNNEDLALRAQKSFISFDASVSTPAEPVNGSRTKDGYDQYKQPASDQQNVDLQDVKKTELLSTSTNASDQSDSLESDLGVRKVLSDGQFPNMADLSDTLDAKWRGENGPTLVDASKSKSLTLVEVVPAISASENFEESIPTDLNNLCALMRPPRSVECAEVSVLIKTLFSDLYASLNKNCDSALIEYHPEYISLFKEFMQQGWTRLLPIGVNDTVIPIYDDEPTSAISYALVCPEYHFQISDEPEKYRDGRESSISFLTQDSGNPHLFQSVEDIALESFRSFGSFDDSTSSIYGSKSSLILDPLASSKSVHVRVSFAVNGPHGKSLYLSDSISTGSPTCLAKILGIYQVAVKNLKGGKESRMDVLVMENLLFGRNVKWLYDLKGSSRSRYNADLSGNNKVLLDQNLIEAMPTSPIFVGNKAKRLLERAVWNDTAFLASIDVMDYSLLVGVDEDKNELVVGIIDFMRQYTWDKHLETWVKASGILGGPKDASPTVISPKQYKKRFRKAMSAYFLVVPDQWSPPMIIPSKSQSDLFHDNLLDLSGALGFGFPLLGTLLFLLSSSCFWVVRELRRRSLSERPLIPSYFRNSGCSIGEKDGRFISLRGDAKNRPQYPFPELLSSGRLEVQTLINPTVDRFSEAQKLVQPNILYFQGEQLENEEQIGSLVWGGVDVSDSEMLTSFISPPLPTIVYLEIPSGEKIAQAFHSKGVRYVIYWKSAFSSYAASYFRHALLSVVQSSCSHTWDAFQLAHASFRLYCLRNNQVLSDSSNQKFRSKIEPHLLGDAPMINIPLPEKDLAEDGEEETDEGNGSLASVTIFDEDMDLRFLVCGLPCTLDACLLNSLEDGLNALLNIEIRGCKLQNRVSAAPPPLQAANFSRGVVTMRCDITTCSSAHISLLVSGSAQTCFDDQLLECHIKSALIEKTQLVHAVPNSDDNKLSCLNPLNSVSIACGAPVFEVGMRMPTWAAQVLKHLAPEVTYRSLVTLGIASIRGTTVASFEKEDADRLLFFCRRQVKDFVSEETAVSCLPTWSSSLIKGKSMSGLESRPIASDYVFVGHGMACKSAELSVKNRQRSNIAAMRPIPHPRKHKLLPFFGVPPADVNDGSQFQNNVSQTPHVKHNSLPRAPAIQRKSTSSSLRAQQIIPLNPLPLKKHECKRPSIQVCSEEEFLKDVMQFLILRGHSRLVPQGGISEFPDAILNAKRLDLYNLYREVVSRGGFYVGNGINWKGQVFSKMRNHTATNRMTGVGNTLKRHYETYLLEYELAHDDVDGECCLLCHSSAPGDWVNCGLCGEWAHFGCDRRPGLGTFKDYAKTDGLEYICPHCSLTSYKKKSQKMANGFSNASRHL</sequence>
<keyword evidence="5" id="KW-0862">Zinc</keyword>
<name>A0AAV8RD98_ENSVE</name>
<evidence type="ECO:0000256" key="2">
    <source>
        <dbReference type="ARBA" id="ARBA00022723"/>
    </source>
</evidence>
<dbReference type="GO" id="GO:0000285">
    <property type="term" value="F:1-phosphatidylinositol-3-phosphate 5-kinase activity"/>
    <property type="evidence" value="ECO:0007669"/>
    <property type="project" value="InterPro"/>
</dbReference>
<reference evidence="15 16" key="1">
    <citation type="submission" date="2022-12" db="EMBL/GenBank/DDBJ databases">
        <title>Chromosome-scale assembly of the Ensete ventricosum genome.</title>
        <authorList>
            <person name="Dussert Y."/>
            <person name="Stocks J."/>
            <person name="Wendawek A."/>
            <person name="Woldeyes F."/>
            <person name="Nichols R.A."/>
            <person name="Borrell J.S."/>
        </authorList>
    </citation>
    <scope>NUCLEOTIDE SEQUENCE [LARGE SCALE GENOMIC DNA]</scope>
    <source>
        <strain evidence="16">cv. Maze</strain>
        <tissue evidence="15">Seeds</tissue>
    </source>
</reference>
<evidence type="ECO:0000259" key="13">
    <source>
        <dbReference type="PROSITE" id="PS51011"/>
    </source>
</evidence>
<keyword evidence="10" id="KW-0547">Nucleotide-binding</keyword>
<evidence type="ECO:0000259" key="14">
    <source>
        <dbReference type="PROSITE" id="PS51455"/>
    </source>
</evidence>
<evidence type="ECO:0000256" key="6">
    <source>
        <dbReference type="ARBA" id="ARBA00022840"/>
    </source>
</evidence>
<feature type="region of interest" description="Disordered" evidence="11">
    <location>
        <begin position="765"/>
        <end position="791"/>
    </location>
</feature>
<dbReference type="Proteomes" id="UP001222027">
    <property type="component" value="Unassembled WGS sequence"/>
</dbReference>
<keyword evidence="6 10" id="KW-0067">ATP-binding</keyword>
<dbReference type="GO" id="GO:0005524">
    <property type="term" value="F:ATP binding"/>
    <property type="evidence" value="ECO:0007669"/>
    <property type="project" value="UniProtKB-UniRule"/>
</dbReference>
<keyword evidence="16" id="KW-1185">Reference proteome</keyword>
<dbReference type="Gene3D" id="3.50.7.10">
    <property type="entry name" value="GroEL"/>
    <property type="match status" value="1"/>
</dbReference>
<evidence type="ECO:0000256" key="3">
    <source>
        <dbReference type="ARBA" id="ARBA00022753"/>
    </source>
</evidence>
<dbReference type="SUPFAM" id="SSF56104">
    <property type="entry name" value="SAICAR synthase-like"/>
    <property type="match status" value="1"/>
</dbReference>
<dbReference type="Gene3D" id="1.10.150.60">
    <property type="entry name" value="ARID DNA-binding domain"/>
    <property type="match status" value="1"/>
</dbReference>
<feature type="compositionally biased region" description="Basic and acidic residues" evidence="11">
    <location>
        <begin position="328"/>
        <end position="342"/>
    </location>
</feature>
<evidence type="ECO:0000256" key="9">
    <source>
        <dbReference type="PROSITE-ProRule" id="PRU00091"/>
    </source>
</evidence>
<dbReference type="SUPFAM" id="SSF57903">
    <property type="entry name" value="FYVE/PHD zinc finger"/>
    <property type="match status" value="2"/>
</dbReference>
<dbReference type="GO" id="GO:0008270">
    <property type="term" value="F:zinc ion binding"/>
    <property type="evidence" value="ECO:0007669"/>
    <property type="project" value="UniProtKB-KW"/>
</dbReference>
<evidence type="ECO:0000256" key="11">
    <source>
        <dbReference type="SAM" id="MobiDB-lite"/>
    </source>
</evidence>
<evidence type="ECO:0000313" key="16">
    <source>
        <dbReference type="Proteomes" id="UP001222027"/>
    </source>
</evidence>
<dbReference type="CDD" id="cd15615">
    <property type="entry name" value="PHD_ARID4_like"/>
    <property type="match status" value="1"/>
</dbReference>
<dbReference type="CDD" id="cd16100">
    <property type="entry name" value="ARID"/>
    <property type="match status" value="1"/>
</dbReference>
<dbReference type="GO" id="GO:0003677">
    <property type="term" value="F:DNA binding"/>
    <property type="evidence" value="ECO:0007669"/>
    <property type="project" value="InterPro"/>
</dbReference>
<dbReference type="SMART" id="SM01014">
    <property type="entry name" value="ARID"/>
    <property type="match status" value="1"/>
</dbReference>
<feature type="domain" description="ARID" evidence="13">
    <location>
        <begin position="2267"/>
        <end position="2371"/>
    </location>
</feature>
<evidence type="ECO:0000256" key="10">
    <source>
        <dbReference type="PROSITE-ProRule" id="PRU00781"/>
    </source>
</evidence>
<dbReference type="PROSITE" id="PS51455">
    <property type="entry name" value="PIPK"/>
    <property type="match status" value="1"/>
</dbReference>
<dbReference type="InterPro" id="IPR011011">
    <property type="entry name" value="Znf_FYVE_PHD"/>
</dbReference>
<evidence type="ECO:0000256" key="7">
    <source>
        <dbReference type="ARBA" id="ARBA00023136"/>
    </source>
</evidence>
<dbReference type="GO" id="GO:0010008">
    <property type="term" value="C:endosome membrane"/>
    <property type="evidence" value="ECO:0007669"/>
    <property type="project" value="UniProtKB-SubCell"/>
</dbReference>
<keyword evidence="4 9" id="KW-0863">Zinc-finger</keyword>
<evidence type="ECO:0000256" key="1">
    <source>
        <dbReference type="ARBA" id="ARBA00004608"/>
    </source>
</evidence>
<dbReference type="InterPro" id="IPR027409">
    <property type="entry name" value="GroEL-like_apical_dom_sf"/>
</dbReference>
<dbReference type="SUPFAM" id="SSF52029">
    <property type="entry name" value="GroEL apical domain-like"/>
    <property type="match status" value="1"/>
</dbReference>